<dbReference type="Proteomes" id="UP000504631">
    <property type="component" value="Unplaced"/>
</dbReference>
<reference evidence="2" key="1">
    <citation type="submission" date="2025-08" db="UniProtKB">
        <authorList>
            <consortium name="RefSeq"/>
        </authorList>
    </citation>
    <scope>IDENTIFICATION</scope>
    <source>
        <tissue evidence="2">Muscle</tissue>
    </source>
</reference>
<evidence type="ECO:0000313" key="2">
    <source>
        <dbReference type="RefSeq" id="XP_033345848.1"/>
    </source>
</evidence>
<gene>
    <name evidence="2" type="primary">LOC117231478</name>
</gene>
<protein>
    <submittedName>
        <fullName evidence="2">Uncharacterized protein LOC117231478</fullName>
    </submittedName>
</protein>
<name>A0A6J3JYD9_9HYME</name>
<sequence length="302" mass="34288">MLVNCTTRNTGPIPAYGTTRYSGVINLEENGNKYFINSPRNAHIGLLPPCTKTDKWSKKSRNNRAIRKEDGVCRNSTESTILSICGTIRKESSHCTCKDEASCICLENERKLKSLSEDCSDCCTNWKEIQKLTDTSETKLTDSFEKLLNCVENGGDTSMYLDLFEPHPREEQRIKGKDSIPLGYDMTLILPQCVCLKNYQETKQIENESEDTIRDEKSETINDLICAPSIIDLSWNIMQSGMIEKIPEKYTTNIFENEKKEPIGTEVCSNVQTNVCTEGNSQTTYCLHKAFLEKINKSYFSM</sequence>
<proteinExistence type="predicted"/>
<organism evidence="1 2">
    <name type="scientific">Bombus vosnesenskii</name>
    <dbReference type="NCBI Taxonomy" id="207650"/>
    <lineage>
        <taxon>Eukaryota</taxon>
        <taxon>Metazoa</taxon>
        <taxon>Ecdysozoa</taxon>
        <taxon>Arthropoda</taxon>
        <taxon>Hexapoda</taxon>
        <taxon>Insecta</taxon>
        <taxon>Pterygota</taxon>
        <taxon>Neoptera</taxon>
        <taxon>Endopterygota</taxon>
        <taxon>Hymenoptera</taxon>
        <taxon>Apocrita</taxon>
        <taxon>Aculeata</taxon>
        <taxon>Apoidea</taxon>
        <taxon>Anthophila</taxon>
        <taxon>Apidae</taxon>
        <taxon>Bombus</taxon>
        <taxon>Pyrobombus</taxon>
    </lineage>
</organism>
<keyword evidence="1" id="KW-1185">Reference proteome</keyword>
<dbReference type="GeneID" id="117231478"/>
<evidence type="ECO:0000313" key="1">
    <source>
        <dbReference type="Proteomes" id="UP000504631"/>
    </source>
</evidence>
<dbReference type="RefSeq" id="XP_033345848.1">
    <property type="nucleotide sequence ID" value="XM_033489957.1"/>
</dbReference>
<dbReference type="KEGG" id="bvk:117231478"/>
<accession>A0A6J3JYD9</accession>
<dbReference type="AlphaFoldDB" id="A0A6J3JYD9"/>